<comment type="caution">
    <text evidence="3">The sequence shown here is derived from an EMBL/GenBank/DDBJ whole genome shotgun (WGS) entry which is preliminary data.</text>
</comment>
<evidence type="ECO:0000313" key="3">
    <source>
        <dbReference type="EMBL" id="KAG2660268.1"/>
    </source>
</evidence>
<feature type="compositionally biased region" description="Acidic residues" evidence="1">
    <location>
        <begin position="25"/>
        <end position="50"/>
    </location>
</feature>
<dbReference type="InterPro" id="IPR012337">
    <property type="entry name" value="RNaseH-like_sf"/>
</dbReference>
<dbReference type="Pfam" id="PF02171">
    <property type="entry name" value="Piwi"/>
    <property type="match status" value="1"/>
</dbReference>
<dbReference type="EMBL" id="CM029037">
    <property type="protein sequence ID" value="KAG2660268.1"/>
    <property type="molecule type" value="Genomic_DNA"/>
</dbReference>
<dbReference type="SUPFAM" id="SSF53098">
    <property type="entry name" value="Ribonuclease H-like"/>
    <property type="match status" value="1"/>
</dbReference>
<protein>
    <recommendedName>
        <fullName evidence="2">Piwi domain-containing protein</fullName>
    </recommendedName>
</protein>
<name>A0A8T0XMR0_PANVG</name>
<evidence type="ECO:0000256" key="1">
    <source>
        <dbReference type="SAM" id="MobiDB-lite"/>
    </source>
</evidence>
<dbReference type="Gene3D" id="3.30.420.10">
    <property type="entry name" value="Ribonuclease H-like superfamily/Ribonuclease H"/>
    <property type="match status" value="1"/>
</dbReference>
<keyword evidence="4" id="KW-1185">Reference proteome</keyword>
<dbReference type="PROSITE" id="PS50822">
    <property type="entry name" value="PIWI"/>
    <property type="match status" value="1"/>
</dbReference>
<reference evidence="3" key="1">
    <citation type="submission" date="2020-05" db="EMBL/GenBank/DDBJ databases">
        <title>WGS assembly of Panicum virgatum.</title>
        <authorList>
            <person name="Lovell J.T."/>
            <person name="Jenkins J."/>
            <person name="Shu S."/>
            <person name="Juenger T.E."/>
            <person name="Schmutz J."/>
        </authorList>
    </citation>
    <scope>NUCLEOTIDE SEQUENCE</scope>
    <source>
        <strain evidence="3">AP13</strain>
    </source>
</reference>
<sequence>MEEVDISEEGTEAIEGSEHGSDQLSDLDIDDTQVGSDEMEEVDSSEEETGAIEGSKHVSDQLSDLQDIDDGSDEDLWVVASLDWPGANVYRTLLSSQPRNEVIITDLNSQLSELVHEFHQSTKKMPIRIIYFRNGVTEDQLRHTFEHEIDAIRMVCPGARITFVVVAQKSHEFLRSEIGEDCNLTKFFCSHVDEKSNTHVGYRVLHDDNYFTPDKILSLCTDLLIRRVRWRFPQLSMAPAAYIAHETALMACDYVEKNRLDDGTFFLPRIFI</sequence>
<feature type="compositionally biased region" description="Acidic residues" evidence="1">
    <location>
        <begin position="1"/>
        <end position="12"/>
    </location>
</feature>
<dbReference type="Proteomes" id="UP000823388">
    <property type="component" value="Chromosome 1K"/>
</dbReference>
<dbReference type="InterPro" id="IPR003165">
    <property type="entry name" value="Piwi"/>
</dbReference>
<evidence type="ECO:0000313" key="4">
    <source>
        <dbReference type="Proteomes" id="UP000823388"/>
    </source>
</evidence>
<dbReference type="InterPro" id="IPR036397">
    <property type="entry name" value="RNaseH_sf"/>
</dbReference>
<dbReference type="PANTHER" id="PTHR22891">
    <property type="entry name" value="EUKARYOTIC TRANSLATION INITIATION FACTOR 2C"/>
    <property type="match status" value="1"/>
</dbReference>
<accession>A0A8T0XMR0</accession>
<proteinExistence type="predicted"/>
<dbReference type="AlphaFoldDB" id="A0A8T0XMR0"/>
<organism evidence="3 4">
    <name type="scientific">Panicum virgatum</name>
    <name type="common">Blackwell switchgrass</name>
    <dbReference type="NCBI Taxonomy" id="38727"/>
    <lineage>
        <taxon>Eukaryota</taxon>
        <taxon>Viridiplantae</taxon>
        <taxon>Streptophyta</taxon>
        <taxon>Embryophyta</taxon>
        <taxon>Tracheophyta</taxon>
        <taxon>Spermatophyta</taxon>
        <taxon>Magnoliopsida</taxon>
        <taxon>Liliopsida</taxon>
        <taxon>Poales</taxon>
        <taxon>Poaceae</taxon>
        <taxon>PACMAD clade</taxon>
        <taxon>Panicoideae</taxon>
        <taxon>Panicodae</taxon>
        <taxon>Paniceae</taxon>
        <taxon>Panicinae</taxon>
        <taxon>Panicum</taxon>
        <taxon>Panicum sect. Hiantes</taxon>
    </lineage>
</organism>
<gene>
    <name evidence="3" type="ORF">PVAP13_1KG417500</name>
</gene>
<feature type="region of interest" description="Disordered" evidence="1">
    <location>
        <begin position="1"/>
        <end position="61"/>
    </location>
</feature>
<dbReference type="GO" id="GO:0003676">
    <property type="term" value="F:nucleic acid binding"/>
    <property type="evidence" value="ECO:0007669"/>
    <property type="project" value="InterPro"/>
</dbReference>
<evidence type="ECO:0000259" key="2">
    <source>
        <dbReference type="PROSITE" id="PS50822"/>
    </source>
</evidence>
<feature type="domain" description="Piwi" evidence="2">
    <location>
        <begin position="78"/>
        <end position="256"/>
    </location>
</feature>